<reference evidence="8 9" key="1">
    <citation type="submission" date="2015-04" db="EMBL/GenBank/DDBJ databases">
        <title>The draft genome sequence of Roseovarius sp.R12b.</title>
        <authorList>
            <person name="Li G."/>
            <person name="Lai Q."/>
            <person name="Shao Z."/>
            <person name="Yan P."/>
        </authorList>
    </citation>
    <scope>NUCLEOTIDE SEQUENCE [LARGE SCALE GENOMIC DNA]</scope>
    <source>
        <strain evidence="8 9">R12B</strain>
    </source>
</reference>
<keyword evidence="3 6" id="KW-0808">Transferase</keyword>
<comment type="caution">
    <text evidence="8">The sequence shown here is derived from an EMBL/GenBank/DDBJ whole genome shotgun (WGS) entry which is preliminary data.</text>
</comment>
<dbReference type="STRING" id="1641875.XM53_13750"/>
<dbReference type="InterPro" id="IPR027417">
    <property type="entry name" value="P-loop_NTPase"/>
</dbReference>
<dbReference type="Proteomes" id="UP000051295">
    <property type="component" value="Unassembled WGS sequence"/>
</dbReference>
<dbReference type="PANTHER" id="PTHR23117:SF8">
    <property type="entry name" value="RIBOSE 1,5-BISPHOSPHATE PHOSPHOKINASE PHNN"/>
    <property type="match status" value="1"/>
</dbReference>
<evidence type="ECO:0000256" key="4">
    <source>
        <dbReference type="ARBA" id="ARBA00022741"/>
    </source>
</evidence>
<feature type="domain" description="Guanylate kinase-like" evidence="7">
    <location>
        <begin position="8"/>
        <end position="182"/>
    </location>
</feature>
<keyword evidence="9" id="KW-1185">Reference proteome</keyword>
<gene>
    <name evidence="6" type="primary">phnN</name>
    <name evidence="8" type="ORF">XM53_13750</name>
</gene>
<comment type="catalytic activity">
    <reaction evidence="1 6">
        <text>alpha-D-ribose 1,5-bisphosphate + ATP = 5-phospho-alpha-D-ribose 1-diphosphate + ADP</text>
        <dbReference type="Rhea" id="RHEA:20109"/>
        <dbReference type="ChEBI" id="CHEBI:30616"/>
        <dbReference type="ChEBI" id="CHEBI:58017"/>
        <dbReference type="ChEBI" id="CHEBI:68688"/>
        <dbReference type="ChEBI" id="CHEBI:456216"/>
        <dbReference type="EC" id="2.7.4.23"/>
    </reaction>
</comment>
<dbReference type="PATRIC" id="fig|1641875.4.peg.548"/>
<evidence type="ECO:0000313" key="8">
    <source>
        <dbReference type="EMBL" id="KRS11779.1"/>
    </source>
</evidence>
<dbReference type="GO" id="GO:0033863">
    <property type="term" value="F:ribose 1,5-bisphosphate phosphokinase activity"/>
    <property type="evidence" value="ECO:0007669"/>
    <property type="project" value="UniProtKB-UniRule"/>
</dbReference>
<dbReference type="OrthoDB" id="341217at2"/>
<comment type="pathway">
    <text evidence="2 6">Metabolic intermediate biosynthesis; 5-phospho-alpha-D-ribose 1-diphosphate biosynthesis; 5-phospho-alpha-D-ribose 1-diphosphate from D-ribose 5-phosphate (route II): step 3/3.</text>
</comment>
<keyword evidence="4 6" id="KW-0547">Nucleotide-binding</keyword>
<evidence type="ECO:0000256" key="2">
    <source>
        <dbReference type="ARBA" id="ARBA00005069"/>
    </source>
</evidence>
<dbReference type="GO" id="GO:0019634">
    <property type="term" value="P:organic phosphonate metabolic process"/>
    <property type="evidence" value="ECO:0007669"/>
    <property type="project" value="UniProtKB-UniRule"/>
</dbReference>
<dbReference type="AlphaFoldDB" id="A0A0T5NS56"/>
<evidence type="ECO:0000256" key="5">
    <source>
        <dbReference type="ARBA" id="ARBA00022840"/>
    </source>
</evidence>
<dbReference type="SUPFAM" id="SSF52540">
    <property type="entry name" value="P-loop containing nucleoside triphosphate hydrolases"/>
    <property type="match status" value="1"/>
</dbReference>
<evidence type="ECO:0000256" key="3">
    <source>
        <dbReference type="ARBA" id="ARBA00022679"/>
    </source>
</evidence>
<dbReference type="UniPathway" id="UPA00087">
    <property type="reaction ID" value="UER00175"/>
</dbReference>
<dbReference type="GO" id="GO:0005524">
    <property type="term" value="F:ATP binding"/>
    <property type="evidence" value="ECO:0007669"/>
    <property type="project" value="UniProtKB-KW"/>
</dbReference>
<name>A0A0T5NS56_9RHOB</name>
<dbReference type="EMBL" id="LAXJ01000016">
    <property type="protein sequence ID" value="KRS11779.1"/>
    <property type="molecule type" value="Genomic_DNA"/>
</dbReference>
<protein>
    <recommendedName>
        <fullName evidence="6">Ribose 1,5-bisphosphate phosphokinase PhnN</fullName>
        <ecNumber evidence="6">2.7.4.23</ecNumber>
    </recommendedName>
    <alternativeName>
        <fullName evidence="6">Ribose 1,5-bisphosphokinase</fullName>
    </alternativeName>
</protein>
<sequence>MRAPVHSGRLIGVVGPSGVGKDSVMQALAARHEGVRLVRRVITREADSGGEDFEAVSEEVFAARARAGAFVLHWRAHGLRYGVPMSVHEDLAAGHLCLVNLSRTVLREAQAMFPGFAVVHLTAPVEVLAERLAMRGRESAEVIAARLERAGFALPGGLSHVIRVENTGTVNEAAQAVWAQLQPERVAR</sequence>
<accession>A0A0T5NS56</accession>
<dbReference type="Pfam" id="PF13238">
    <property type="entry name" value="AAA_18"/>
    <property type="match status" value="1"/>
</dbReference>
<comment type="similarity">
    <text evidence="6">Belongs to the ribose 1,5-bisphosphokinase family.</text>
</comment>
<dbReference type="EC" id="2.7.4.23" evidence="6"/>
<dbReference type="SMART" id="SM00072">
    <property type="entry name" value="GuKc"/>
    <property type="match status" value="1"/>
</dbReference>
<dbReference type="HAMAP" id="MF_00836">
    <property type="entry name" value="PhnN"/>
    <property type="match status" value="1"/>
</dbReference>
<dbReference type="PROSITE" id="PS50052">
    <property type="entry name" value="GUANYLATE_KINASE_2"/>
    <property type="match status" value="1"/>
</dbReference>
<dbReference type="InterPro" id="IPR008145">
    <property type="entry name" value="GK/Ca_channel_bsu"/>
</dbReference>
<organism evidence="8 9">
    <name type="scientific">Roseovarius atlanticus</name>
    <dbReference type="NCBI Taxonomy" id="1641875"/>
    <lineage>
        <taxon>Bacteria</taxon>
        <taxon>Pseudomonadati</taxon>
        <taxon>Pseudomonadota</taxon>
        <taxon>Alphaproteobacteria</taxon>
        <taxon>Rhodobacterales</taxon>
        <taxon>Roseobacteraceae</taxon>
        <taxon>Roseovarius</taxon>
    </lineage>
</organism>
<proteinExistence type="inferred from homology"/>
<dbReference type="PANTHER" id="PTHR23117">
    <property type="entry name" value="GUANYLATE KINASE-RELATED"/>
    <property type="match status" value="1"/>
</dbReference>
<dbReference type="InterPro" id="IPR008144">
    <property type="entry name" value="Guanylate_kin-like_dom"/>
</dbReference>
<dbReference type="GO" id="GO:0006015">
    <property type="term" value="P:5-phosphoribose 1-diphosphate biosynthetic process"/>
    <property type="evidence" value="ECO:0007669"/>
    <property type="project" value="UniProtKB-UniRule"/>
</dbReference>
<evidence type="ECO:0000259" key="7">
    <source>
        <dbReference type="PROSITE" id="PS50052"/>
    </source>
</evidence>
<evidence type="ECO:0000313" key="9">
    <source>
        <dbReference type="Proteomes" id="UP000051295"/>
    </source>
</evidence>
<comment type="function">
    <text evidence="6">Catalyzes the phosphorylation of ribose 1,5-bisphosphate to 5-phospho-D-ribosyl alpha-1-diphosphate (PRPP).</text>
</comment>
<dbReference type="Gene3D" id="3.40.50.300">
    <property type="entry name" value="P-loop containing nucleotide triphosphate hydrolases"/>
    <property type="match status" value="1"/>
</dbReference>
<evidence type="ECO:0000256" key="1">
    <source>
        <dbReference type="ARBA" id="ARBA00000373"/>
    </source>
</evidence>
<dbReference type="InterPro" id="IPR012699">
    <property type="entry name" value="PhnN"/>
</dbReference>
<evidence type="ECO:0000256" key="6">
    <source>
        <dbReference type="HAMAP-Rule" id="MF_00836"/>
    </source>
</evidence>
<keyword evidence="5 6" id="KW-0067">ATP-binding</keyword>
<dbReference type="NCBIfam" id="TIGR02322">
    <property type="entry name" value="phosphon_PhnN"/>
    <property type="match status" value="1"/>
</dbReference>
<keyword evidence="8" id="KW-0418">Kinase</keyword>
<dbReference type="GO" id="GO:0005829">
    <property type="term" value="C:cytosol"/>
    <property type="evidence" value="ECO:0007669"/>
    <property type="project" value="TreeGrafter"/>
</dbReference>
<feature type="binding site" evidence="6">
    <location>
        <begin position="15"/>
        <end position="22"/>
    </location>
    <ligand>
        <name>ATP</name>
        <dbReference type="ChEBI" id="CHEBI:30616"/>
    </ligand>
</feature>
<dbReference type="RefSeq" id="WP_057794278.1">
    <property type="nucleotide sequence ID" value="NZ_LAXJ01000016.1"/>
</dbReference>